<dbReference type="AlphaFoldDB" id="A3V8K8"/>
<name>A3V8K8_9RHOB</name>
<dbReference type="EMBL" id="AAMS01000009">
    <property type="protein sequence ID" value="EAQ05439.1"/>
    <property type="molecule type" value="Genomic_DNA"/>
</dbReference>
<comment type="caution">
    <text evidence="2">The sequence shown here is derived from an EMBL/GenBank/DDBJ whole genome shotgun (WGS) entry which is preliminary data.</text>
</comment>
<gene>
    <name evidence="2" type="ORF">SKA53_03484</name>
</gene>
<organism evidence="2 3">
    <name type="scientific">Yoonia vestfoldensis SKA53</name>
    <dbReference type="NCBI Taxonomy" id="314232"/>
    <lineage>
        <taxon>Bacteria</taxon>
        <taxon>Pseudomonadati</taxon>
        <taxon>Pseudomonadota</taxon>
        <taxon>Alphaproteobacteria</taxon>
        <taxon>Rhodobacterales</taxon>
        <taxon>Paracoccaceae</taxon>
        <taxon>Yoonia</taxon>
    </lineage>
</organism>
<dbReference type="STRING" id="314232.SKA53_03484"/>
<feature type="region of interest" description="Disordered" evidence="1">
    <location>
        <begin position="1"/>
        <end position="22"/>
    </location>
</feature>
<accession>A3V8K8</accession>
<feature type="compositionally biased region" description="Basic and acidic residues" evidence="1">
    <location>
        <begin position="1"/>
        <end position="13"/>
    </location>
</feature>
<evidence type="ECO:0000313" key="2">
    <source>
        <dbReference type="EMBL" id="EAQ05439.1"/>
    </source>
</evidence>
<reference evidence="2 3" key="1">
    <citation type="submission" date="2006-01" db="EMBL/GenBank/DDBJ databases">
        <authorList>
            <person name="Hagstrom A."/>
            <person name="Ferriera S."/>
            <person name="Johnson J."/>
            <person name="Kravitz S."/>
            <person name="Halpern A."/>
            <person name="Remington K."/>
            <person name="Beeson K."/>
            <person name="Tran B."/>
            <person name="Rogers Y.-H."/>
            <person name="Friedman R."/>
            <person name="Venter J.C."/>
        </authorList>
    </citation>
    <scope>NUCLEOTIDE SEQUENCE [LARGE SCALE GENOMIC DNA]</scope>
    <source>
        <strain evidence="2 3">SKA53</strain>
    </source>
</reference>
<keyword evidence="3" id="KW-1185">Reference proteome</keyword>
<evidence type="ECO:0000256" key="1">
    <source>
        <dbReference type="SAM" id="MobiDB-lite"/>
    </source>
</evidence>
<proteinExistence type="predicted"/>
<dbReference type="RefSeq" id="WP_007204653.1">
    <property type="nucleotide sequence ID" value="NZ_CH672414.1"/>
</dbReference>
<dbReference type="Proteomes" id="UP000004507">
    <property type="component" value="Unassembled WGS sequence"/>
</dbReference>
<sequence length="40" mass="4527">MKQSRDTLPEKRITPATLNDSEHQDIARLSSLRGALYAKD</sequence>
<dbReference type="HOGENOM" id="CLU_3292025_0_0_5"/>
<protein>
    <submittedName>
        <fullName evidence="2">Uncharacterized protein</fullName>
    </submittedName>
</protein>
<evidence type="ECO:0000313" key="3">
    <source>
        <dbReference type="Proteomes" id="UP000004507"/>
    </source>
</evidence>